<keyword evidence="2" id="KW-1133">Transmembrane helix</keyword>
<dbReference type="EMBL" id="PGOL01000468">
    <property type="protein sequence ID" value="PKI70172.1"/>
    <property type="molecule type" value="Genomic_DNA"/>
</dbReference>
<dbReference type="AlphaFoldDB" id="A0A2I0KNX1"/>
<sequence>MGTYRDNDVRGNSSATLPTLMYFLPFGHLSGAVLGAAIAIGLLAMTAPRLRKIEPRDRASCHPAPSKPLRATVHGRTQISPYPCPSGTLLSSQSSFPFPSRPPPAWPVPRQATRKQTTRAACPTLSISPTSSRSAAWAVAQAEPKYDL</sequence>
<evidence type="ECO:0000313" key="4">
    <source>
        <dbReference type="Proteomes" id="UP000233551"/>
    </source>
</evidence>
<dbReference type="Proteomes" id="UP000233551">
    <property type="component" value="Unassembled WGS sequence"/>
</dbReference>
<accession>A0A2I0KNX1</accession>
<name>A0A2I0KNX1_PUNGR</name>
<reference evidence="3 4" key="1">
    <citation type="submission" date="2017-11" db="EMBL/GenBank/DDBJ databases">
        <title>De-novo sequencing of pomegranate (Punica granatum L.) genome.</title>
        <authorList>
            <person name="Akparov Z."/>
            <person name="Amiraslanov A."/>
            <person name="Hajiyeva S."/>
            <person name="Abbasov M."/>
            <person name="Kaur K."/>
            <person name="Hamwieh A."/>
            <person name="Solovyev V."/>
            <person name="Salamov A."/>
            <person name="Braich B."/>
            <person name="Kosarev P."/>
            <person name="Mahmoud A."/>
            <person name="Hajiyev E."/>
            <person name="Babayeva S."/>
            <person name="Izzatullayeva V."/>
            <person name="Mammadov A."/>
            <person name="Mammadov A."/>
            <person name="Sharifova S."/>
            <person name="Ojaghi J."/>
            <person name="Eynullazada K."/>
            <person name="Bayramov B."/>
            <person name="Abdulazimova A."/>
            <person name="Shahmuradov I."/>
        </authorList>
    </citation>
    <scope>NUCLEOTIDE SEQUENCE [LARGE SCALE GENOMIC DNA]</scope>
    <source>
        <strain evidence="4">cv. AG2017</strain>
        <tissue evidence="3">Leaf</tissue>
    </source>
</reference>
<proteinExistence type="predicted"/>
<evidence type="ECO:0000313" key="3">
    <source>
        <dbReference type="EMBL" id="PKI70172.1"/>
    </source>
</evidence>
<feature type="compositionally biased region" description="Polar residues" evidence="1">
    <location>
        <begin position="118"/>
        <end position="134"/>
    </location>
</feature>
<comment type="caution">
    <text evidence="3">The sequence shown here is derived from an EMBL/GenBank/DDBJ whole genome shotgun (WGS) entry which is preliminary data.</text>
</comment>
<evidence type="ECO:0000256" key="1">
    <source>
        <dbReference type="SAM" id="MobiDB-lite"/>
    </source>
</evidence>
<feature type="transmembrane region" description="Helical" evidence="2">
    <location>
        <begin position="20"/>
        <end position="44"/>
    </location>
</feature>
<organism evidence="3 4">
    <name type="scientific">Punica granatum</name>
    <name type="common">Pomegranate</name>
    <dbReference type="NCBI Taxonomy" id="22663"/>
    <lineage>
        <taxon>Eukaryota</taxon>
        <taxon>Viridiplantae</taxon>
        <taxon>Streptophyta</taxon>
        <taxon>Embryophyta</taxon>
        <taxon>Tracheophyta</taxon>
        <taxon>Spermatophyta</taxon>
        <taxon>Magnoliopsida</taxon>
        <taxon>eudicotyledons</taxon>
        <taxon>Gunneridae</taxon>
        <taxon>Pentapetalae</taxon>
        <taxon>rosids</taxon>
        <taxon>malvids</taxon>
        <taxon>Myrtales</taxon>
        <taxon>Lythraceae</taxon>
        <taxon>Punica</taxon>
    </lineage>
</organism>
<evidence type="ECO:0000256" key="2">
    <source>
        <dbReference type="SAM" id="Phobius"/>
    </source>
</evidence>
<protein>
    <submittedName>
        <fullName evidence="3">Uncharacterized protein</fullName>
    </submittedName>
</protein>
<keyword evidence="2" id="KW-0812">Transmembrane</keyword>
<keyword evidence="4" id="KW-1185">Reference proteome</keyword>
<gene>
    <name evidence="3" type="ORF">CRG98_009422</name>
</gene>
<keyword evidence="2" id="KW-0472">Membrane</keyword>
<feature type="region of interest" description="Disordered" evidence="1">
    <location>
        <begin position="82"/>
        <end position="136"/>
    </location>
</feature>